<evidence type="ECO:0000256" key="1">
    <source>
        <dbReference type="SAM" id="MobiDB-lite"/>
    </source>
</evidence>
<reference evidence="2" key="2">
    <citation type="submission" date="2022-01" db="EMBL/GenBank/DDBJ databases">
        <authorList>
            <person name="Yamashiro T."/>
            <person name="Shiraishi A."/>
            <person name="Satake H."/>
            <person name="Nakayama K."/>
        </authorList>
    </citation>
    <scope>NUCLEOTIDE SEQUENCE</scope>
</reference>
<reference evidence="2" key="1">
    <citation type="journal article" date="2022" name="Int. J. Mol. Sci.">
        <title>Draft Genome of Tanacetum Coccineum: Genomic Comparison of Closely Related Tanacetum-Family Plants.</title>
        <authorList>
            <person name="Yamashiro T."/>
            <person name="Shiraishi A."/>
            <person name="Nakayama K."/>
            <person name="Satake H."/>
        </authorList>
    </citation>
    <scope>NUCLEOTIDE SEQUENCE</scope>
</reference>
<evidence type="ECO:0000313" key="2">
    <source>
        <dbReference type="EMBL" id="GJT29174.1"/>
    </source>
</evidence>
<keyword evidence="3" id="KW-1185">Reference proteome</keyword>
<sequence>MSVMYPNYVNLTSLSEEQPNERTPSPPPRKKSLSPPQAPSKSISSKSTHYTSSSSPSESPTPTHVLPPPKLCFVILIKLEPQELPPVQVSPNDPYVQTMDNWPPGPSNPSPPPRFPDHLPVFQIHHPDLKHYHQPNLYKYLEGKSMQRPPLFESDYFIYWKNRFETYVKAKDLDLWHIILNGDFPPLSKNEVTQILEVVSFEEQSDHLKKKLAKIMKLKCQVKDNKIDLLVQQYEQFTILEEESIDSGFARFNTIITSLKALDEGFSSKNYVRKFLRALHPKWRAKVMTIRRD</sequence>
<gene>
    <name evidence="2" type="ORF">Tco_0909449</name>
</gene>
<feature type="compositionally biased region" description="Polar residues" evidence="1">
    <location>
        <begin position="9"/>
        <end position="23"/>
    </location>
</feature>
<organism evidence="2 3">
    <name type="scientific">Tanacetum coccineum</name>
    <dbReference type="NCBI Taxonomy" id="301880"/>
    <lineage>
        <taxon>Eukaryota</taxon>
        <taxon>Viridiplantae</taxon>
        <taxon>Streptophyta</taxon>
        <taxon>Embryophyta</taxon>
        <taxon>Tracheophyta</taxon>
        <taxon>Spermatophyta</taxon>
        <taxon>Magnoliopsida</taxon>
        <taxon>eudicotyledons</taxon>
        <taxon>Gunneridae</taxon>
        <taxon>Pentapetalae</taxon>
        <taxon>asterids</taxon>
        <taxon>campanulids</taxon>
        <taxon>Asterales</taxon>
        <taxon>Asteraceae</taxon>
        <taxon>Asteroideae</taxon>
        <taxon>Anthemideae</taxon>
        <taxon>Anthemidinae</taxon>
        <taxon>Tanacetum</taxon>
    </lineage>
</organism>
<evidence type="ECO:0000313" key="3">
    <source>
        <dbReference type="Proteomes" id="UP001151760"/>
    </source>
</evidence>
<protein>
    <submittedName>
        <fullName evidence="2">Uncharacterized protein</fullName>
    </submittedName>
</protein>
<feature type="compositionally biased region" description="Low complexity" evidence="1">
    <location>
        <begin position="33"/>
        <end position="63"/>
    </location>
</feature>
<proteinExistence type="predicted"/>
<accession>A0ABQ5CWB9</accession>
<feature type="region of interest" description="Disordered" evidence="1">
    <location>
        <begin position="1"/>
        <end position="64"/>
    </location>
</feature>
<comment type="caution">
    <text evidence="2">The sequence shown here is derived from an EMBL/GenBank/DDBJ whole genome shotgun (WGS) entry which is preliminary data.</text>
</comment>
<name>A0ABQ5CWB9_9ASTR</name>
<dbReference type="EMBL" id="BQNB010014522">
    <property type="protein sequence ID" value="GJT29174.1"/>
    <property type="molecule type" value="Genomic_DNA"/>
</dbReference>
<dbReference type="Proteomes" id="UP001151760">
    <property type="component" value="Unassembled WGS sequence"/>
</dbReference>